<protein>
    <recommendedName>
        <fullName evidence="1">Polysaccharide biosynthesis domain-containing protein</fullName>
    </recommendedName>
</protein>
<proteinExistence type="predicted"/>
<organism evidence="2 3">
    <name type="scientific">Biomphalaria glabrata</name>
    <name type="common">Bloodfluke planorb</name>
    <name type="synonym">Freshwater snail</name>
    <dbReference type="NCBI Taxonomy" id="6526"/>
    <lineage>
        <taxon>Eukaryota</taxon>
        <taxon>Metazoa</taxon>
        <taxon>Spiralia</taxon>
        <taxon>Lophotrochozoa</taxon>
        <taxon>Mollusca</taxon>
        <taxon>Gastropoda</taxon>
        <taxon>Heterobranchia</taxon>
        <taxon>Euthyneura</taxon>
        <taxon>Panpulmonata</taxon>
        <taxon>Hygrophila</taxon>
        <taxon>Lymnaeoidea</taxon>
        <taxon>Planorbidae</taxon>
        <taxon>Biomphalaria</taxon>
    </lineage>
</organism>
<dbReference type="InterPro" id="IPR023139">
    <property type="entry name" value="PBDC1-like_dom_sf"/>
</dbReference>
<dbReference type="GO" id="GO:0005737">
    <property type="term" value="C:cytoplasm"/>
    <property type="evidence" value="ECO:0007669"/>
    <property type="project" value="TreeGrafter"/>
</dbReference>
<accession>A0A2C9JV50</accession>
<dbReference type="Gene3D" id="1.10.3560.10">
    <property type="entry name" value="yst0336 like domain"/>
    <property type="match status" value="1"/>
</dbReference>
<dbReference type="PANTHER" id="PTHR13410">
    <property type="entry name" value="PROTEIN PBDC1"/>
    <property type="match status" value="1"/>
</dbReference>
<dbReference type="PANTHER" id="PTHR13410:SF9">
    <property type="entry name" value="PROTEIN PBDC1"/>
    <property type="match status" value="1"/>
</dbReference>
<dbReference type="EnsemblMetazoa" id="BGLB008517-RB">
    <property type="protein sequence ID" value="BGLB008517-PB"/>
    <property type="gene ID" value="BGLB008517"/>
</dbReference>
<dbReference type="AlphaFoldDB" id="A0A2C9JV50"/>
<dbReference type="Proteomes" id="UP000076420">
    <property type="component" value="Unassembled WGS sequence"/>
</dbReference>
<name>A0A2C9JV50_BIOGL</name>
<evidence type="ECO:0000313" key="3">
    <source>
        <dbReference type="Proteomes" id="UP000076420"/>
    </source>
</evidence>
<dbReference type="KEGG" id="bgt:106069460"/>
<dbReference type="InterPro" id="IPR021148">
    <property type="entry name" value="Polysacc_synth_dom"/>
</dbReference>
<dbReference type="OrthoDB" id="10248897at2759"/>
<feature type="domain" description="Polysaccharide biosynthesis" evidence="1">
    <location>
        <begin position="32"/>
        <end position="156"/>
    </location>
</feature>
<reference evidence="2" key="1">
    <citation type="submission" date="2020-05" db="UniProtKB">
        <authorList>
            <consortium name="EnsemblMetazoa"/>
        </authorList>
    </citation>
    <scope>IDENTIFICATION</scope>
    <source>
        <strain evidence="2">BB02</strain>
    </source>
</reference>
<gene>
    <name evidence="2" type="primary">106069460</name>
</gene>
<dbReference type="VEuPathDB" id="VectorBase:BGLB008517"/>
<dbReference type="Pfam" id="PF04669">
    <property type="entry name" value="PBDC1"/>
    <property type="match status" value="1"/>
</dbReference>
<dbReference type="VEuPathDB" id="VectorBase:BGLAX_039404"/>
<dbReference type="STRING" id="6526.A0A2C9JV50"/>
<sequence>MAFSMSNLNAAELQQIGASLSRPEELENNSQIEMQWALKAMDHATIHYNLISSVDPTCLRLTRIDDKLYHQFREEFPDLDVAKLNEDQLKSADAKEKWRNFCEKFKGEIEDYNMGTLLRLNCEDDYNPDTTTFSVRTQFLAIEIARNREGHNSCLYNKKQELKKLQNNST</sequence>
<evidence type="ECO:0000313" key="2">
    <source>
        <dbReference type="EnsemblMetazoa" id="BGLB008517-PB"/>
    </source>
</evidence>
<dbReference type="InterPro" id="IPR008476">
    <property type="entry name" value="PBDC1_metazoa/fungi"/>
</dbReference>
<evidence type="ECO:0000259" key="1">
    <source>
        <dbReference type="Pfam" id="PF04669"/>
    </source>
</evidence>